<comment type="subcellular location">
    <subcellularLocation>
        <location evidence="1">Membrane</location>
        <topology evidence="1">Single-pass membrane protein</topology>
    </subcellularLocation>
</comment>
<name>A0A8T0XJE6_PANVG</name>
<dbReference type="Proteomes" id="UP000823388">
    <property type="component" value="Chromosome 1K"/>
</dbReference>
<evidence type="ECO:0000313" key="6">
    <source>
        <dbReference type="Proteomes" id="UP000823388"/>
    </source>
</evidence>
<proteinExistence type="predicted"/>
<dbReference type="Pfam" id="PF13947">
    <property type="entry name" value="GUB_WAK_bind"/>
    <property type="match status" value="1"/>
</dbReference>
<evidence type="ECO:0000256" key="2">
    <source>
        <dbReference type="ARBA" id="ARBA00022729"/>
    </source>
</evidence>
<dbReference type="PANTHER" id="PTHR33491">
    <property type="entry name" value="OSJNBA0016N04.9 PROTEIN"/>
    <property type="match status" value="1"/>
</dbReference>
<organism evidence="5 6">
    <name type="scientific">Panicum virgatum</name>
    <name type="common">Blackwell switchgrass</name>
    <dbReference type="NCBI Taxonomy" id="38727"/>
    <lineage>
        <taxon>Eukaryota</taxon>
        <taxon>Viridiplantae</taxon>
        <taxon>Streptophyta</taxon>
        <taxon>Embryophyta</taxon>
        <taxon>Tracheophyta</taxon>
        <taxon>Spermatophyta</taxon>
        <taxon>Magnoliopsida</taxon>
        <taxon>Liliopsida</taxon>
        <taxon>Poales</taxon>
        <taxon>Poaceae</taxon>
        <taxon>PACMAD clade</taxon>
        <taxon>Panicoideae</taxon>
        <taxon>Panicodae</taxon>
        <taxon>Paniceae</taxon>
        <taxon>Panicinae</taxon>
        <taxon>Panicum</taxon>
        <taxon>Panicum sect. Hiantes</taxon>
    </lineage>
</organism>
<dbReference type="GO" id="GO:0030247">
    <property type="term" value="F:polysaccharide binding"/>
    <property type="evidence" value="ECO:0007669"/>
    <property type="project" value="InterPro"/>
</dbReference>
<feature type="chain" id="PRO_5035931464" description="Wall-associated receptor kinase galacturonan-binding domain-containing protein" evidence="3">
    <location>
        <begin position="17"/>
        <end position="229"/>
    </location>
</feature>
<evidence type="ECO:0000313" key="5">
    <source>
        <dbReference type="EMBL" id="KAG2660040.1"/>
    </source>
</evidence>
<feature type="signal peptide" evidence="3">
    <location>
        <begin position="1"/>
        <end position="16"/>
    </location>
</feature>
<comment type="caution">
    <text evidence="5">The sequence shown here is derived from an EMBL/GenBank/DDBJ whole genome shotgun (WGS) entry which is preliminary data.</text>
</comment>
<accession>A0A8T0XJE6</accession>
<reference evidence="5" key="1">
    <citation type="submission" date="2020-05" db="EMBL/GenBank/DDBJ databases">
        <title>WGS assembly of Panicum virgatum.</title>
        <authorList>
            <person name="Lovell J.T."/>
            <person name="Jenkins J."/>
            <person name="Shu S."/>
            <person name="Juenger T.E."/>
            <person name="Schmutz J."/>
        </authorList>
    </citation>
    <scope>NUCLEOTIDE SEQUENCE</scope>
    <source>
        <strain evidence="5">AP13</strain>
    </source>
</reference>
<evidence type="ECO:0000256" key="1">
    <source>
        <dbReference type="ARBA" id="ARBA00004167"/>
    </source>
</evidence>
<evidence type="ECO:0000259" key="4">
    <source>
        <dbReference type="Pfam" id="PF13947"/>
    </source>
</evidence>
<protein>
    <recommendedName>
        <fullName evidence="4">Wall-associated receptor kinase galacturonan-binding domain-containing protein</fullName>
    </recommendedName>
</protein>
<gene>
    <name evidence="5" type="ORF">PVAP13_1KG393110</name>
</gene>
<dbReference type="InterPro" id="IPR025287">
    <property type="entry name" value="WAK_GUB"/>
</dbReference>
<keyword evidence="6" id="KW-1185">Reference proteome</keyword>
<dbReference type="GO" id="GO:0016020">
    <property type="term" value="C:membrane"/>
    <property type="evidence" value="ECO:0007669"/>
    <property type="project" value="UniProtKB-SubCell"/>
</dbReference>
<evidence type="ECO:0000256" key="3">
    <source>
        <dbReference type="SAM" id="SignalP"/>
    </source>
</evidence>
<dbReference type="AlphaFoldDB" id="A0A8T0XJE6"/>
<dbReference type="EMBL" id="CM029037">
    <property type="protein sequence ID" value="KAG2660040.1"/>
    <property type="molecule type" value="Genomic_DNA"/>
</dbReference>
<keyword evidence="2 3" id="KW-0732">Signal</keyword>
<sequence length="229" mass="24798">MCAGLVCLAAVHGAAGNGLLQTPPNASQLAHCPTSCGDVEISYPFGIGPGCFRQGFEVICDHTDHPPRLLLGNSTDTYNRFWKTPIEGVVINGGNSLYVVGCNVEVYMFGDNMTDVIGSCISICTDNMETMERAGNVGGNCGGIGCCKIDLEREVPMFTINLARINSTRAEQDKVLSKVKIFLSDDSYQFAVSDLFLSWVNTSNTYHDVTSVFDFAITDQPNCERAQLN</sequence>
<feature type="domain" description="Wall-associated receptor kinase galacturonan-binding" evidence="4">
    <location>
        <begin position="32"/>
        <end position="73"/>
    </location>
</feature>